<name>A0A7X2D077_9LACT</name>
<dbReference type="GO" id="GO:0005829">
    <property type="term" value="C:cytosol"/>
    <property type="evidence" value="ECO:0007669"/>
    <property type="project" value="TreeGrafter"/>
</dbReference>
<gene>
    <name evidence="1" type="ORF">GHI93_03985</name>
</gene>
<accession>A0A7X2D077</accession>
<dbReference type="EMBL" id="WITJ01000004">
    <property type="protein sequence ID" value="MQW39113.1"/>
    <property type="molecule type" value="Genomic_DNA"/>
</dbReference>
<dbReference type="PROSITE" id="PS51197">
    <property type="entry name" value="HTH_RRF2_2"/>
    <property type="match status" value="1"/>
</dbReference>
<dbReference type="OrthoDB" id="9808360at2"/>
<keyword evidence="2" id="KW-1185">Reference proteome</keyword>
<dbReference type="InterPro" id="IPR036390">
    <property type="entry name" value="WH_DNA-bd_sf"/>
</dbReference>
<reference evidence="1 2" key="1">
    <citation type="submission" date="2019-10" db="EMBL/GenBank/DDBJ databases">
        <authorList>
            <person name="Dong K."/>
        </authorList>
    </citation>
    <scope>NUCLEOTIDE SEQUENCE [LARGE SCALE GENOMIC DNA]</scope>
    <source>
        <strain evidence="1 2">DSM 28960</strain>
    </source>
</reference>
<dbReference type="Proteomes" id="UP000439550">
    <property type="component" value="Unassembled WGS sequence"/>
</dbReference>
<dbReference type="NCBIfam" id="TIGR00738">
    <property type="entry name" value="rrf2_super"/>
    <property type="match status" value="1"/>
</dbReference>
<dbReference type="InterPro" id="IPR000944">
    <property type="entry name" value="Tscrpt_reg_Rrf2"/>
</dbReference>
<dbReference type="InterPro" id="IPR036388">
    <property type="entry name" value="WH-like_DNA-bd_sf"/>
</dbReference>
<dbReference type="Gene3D" id="1.10.10.10">
    <property type="entry name" value="Winged helix-like DNA-binding domain superfamily/Winged helix DNA-binding domain"/>
    <property type="match status" value="1"/>
</dbReference>
<dbReference type="AlphaFoldDB" id="A0A7X2D077"/>
<dbReference type="PANTHER" id="PTHR33221">
    <property type="entry name" value="WINGED HELIX-TURN-HELIX TRANSCRIPTIONAL REGULATOR, RRF2 FAMILY"/>
    <property type="match status" value="1"/>
</dbReference>
<dbReference type="GO" id="GO:0003700">
    <property type="term" value="F:DNA-binding transcription factor activity"/>
    <property type="evidence" value="ECO:0007669"/>
    <property type="project" value="TreeGrafter"/>
</dbReference>
<comment type="caution">
    <text evidence="1">The sequence shown here is derived from an EMBL/GenBank/DDBJ whole genome shotgun (WGS) entry which is preliminary data.</text>
</comment>
<dbReference type="Pfam" id="PF02082">
    <property type="entry name" value="Rrf2"/>
    <property type="match status" value="1"/>
</dbReference>
<protein>
    <submittedName>
        <fullName evidence="1">Rrf2 family transcriptional regulator</fullName>
    </submittedName>
</protein>
<dbReference type="PROSITE" id="PS01332">
    <property type="entry name" value="HTH_RRF2_1"/>
    <property type="match status" value="1"/>
</dbReference>
<dbReference type="InterPro" id="IPR030489">
    <property type="entry name" value="TR_Rrf2-type_CS"/>
</dbReference>
<evidence type="ECO:0000313" key="2">
    <source>
        <dbReference type="Proteomes" id="UP000439550"/>
    </source>
</evidence>
<proteinExistence type="predicted"/>
<dbReference type="PANTHER" id="PTHR33221:SF15">
    <property type="entry name" value="HTH-TYPE TRANSCRIPTIONAL REGULATOR YWGB-RELATED"/>
    <property type="match status" value="1"/>
</dbReference>
<dbReference type="RefSeq" id="WP_153495782.1">
    <property type="nucleotide sequence ID" value="NZ_CAXYUY010000004.1"/>
</dbReference>
<dbReference type="SUPFAM" id="SSF46785">
    <property type="entry name" value="Winged helix' DNA-binding domain"/>
    <property type="match status" value="1"/>
</dbReference>
<sequence length="162" mass="18295">MKLSSGWEQSVYVLLILARFPDNRSMNSIMLADRLCVSQSYLKKIIKLLVNEGLITSTTGKNGGFSLAKPLNEITFYDVFLAIEGRGKIFQSQQLLKNFLGSESDKAKPCAITNALDTIENTLVKTLSAITLEQVEKETQANYELKDLDRWIWETNHPDAYD</sequence>
<evidence type="ECO:0000313" key="1">
    <source>
        <dbReference type="EMBL" id="MQW39113.1"/>
    </source>
</evidence>
<organism evidence="1 2">
    <name type="scientific">Lactococcus hircilactis</name>
    <dbReference type="NCBI Taxonomy" id="1494462"/>
    <lineage>
        <taxon>Bacteria</taxon>
        <taxon>Bacillati</taxon>
        <taxon>Bacillota</taxon>
        <taxon>Bacilli</taxon>
        <taxon>Lactobacillales</taxon>
        <taxon>Streptococcaceae</taxon>
        <taxon>Lactococcus</taxon>
    </lineage>
</organism>